<proteinExistence type="predicted"/>
<accession>A0A558GRL0</accession>
<dbReference type="OrthoDB" id="4950963at2"/>
<sequence length="91" mass="9688">MTGAPLDPADPEPEQPHKFAADRFKNAGLSLSGLWAYYYGIGGTADEFDLDGYLNGLTTLDQTQMALVDTALEELHDEGRGGPASGRRGST</sequence>
<dbReference type="Proteomes" id="UP000316500">
    <property type="component" value="Unassembled WGS sequence"/>
</dbReference>
<evidence type="ECO:0000313" key="2">
    <source>
        <dbReference type="Proteomes" id="UP000316500"/>
    </source>
</evidence>
<name>A0A558GRL0_PAENT</name>
<evidence type="ECO:0000313" key="1">
    <source>
        <dbReference type="EMBL" id="TVU59520.1"/>
    </source>
</evidence>
<comment type="caution">
    <text evidence="1">The sequence shown here is derived from an EMBL/GenBank/DDBJ whole genome shotgun (WGS) entry which is preliminary data.</text>
</comment>
<protein>
    <submittedName>
        <fullName evidence="1">Uncharacterized protein</fullName>
    </submittedName>
</protein>
<reference evidence="1 2" key="1">
    <citation type="submission" date="2019-07" db="EMBL/GenBank/DDBJ databases">
        <title>Diversity of Bacteria from Kongsfjorden, Arctic.</title>
        <authorList>
            <person name="Yu Y."/>
        </authorList>
    </citation>
    <scope>NUCLEOTIDE SEQUENCE [LARGE SCALE GENOMIC DNA]</scope>
    <source>
        <strain evidence="1 2">SM1928</strain>
    </source>
</reference>
<gene>
    <name evidence="1" type="ORF">FQP90_19175</name>
</gene>
<organism evidence="1 2">
    <name type="scientific">Paenarthrobacter nitroguajacolicus</name>
    <name type="common">Arthrobacter nitroguajacolicus</name>
    <dbReference type="NCBI Taxonomy" id="211146"/>
    <lineage>
        <taxon>Bacteria</taxon>
        <taxon>Bacillati</taxon>
        <taxon>Actinomycetota</taxon>
        <taxon>Actinomycetes</taxon>
        <taxon>Micrococcales</taxon>
        <taxon>Micrococcaceae</taxon>
        <taxon>Paenarthrobacter</taxon>
    </lineage>
</organism>
<dbReference type="RefSeq" id="WP_144652666.1">
    <property type="nucleotide sequence ID" value="NZ_VNFK01000018.1"/>
</dbReference>
<dbReference type="AlphaFoldDB" id="A0A558GRL0"/>
<dbReference type="EMBL" id="VNFK01000018">
    <property type="protein sequence ID" value="TVU59520.1"/>
    <property type="molecule type" value="Genomic_DNA"/>
</dbReference>